<name>A0A1W0XET0_HYPEX</name>
<organism evidence="1 2">
    <name type="scientific">Hypsibius exemplaris</name>
    <name type="common">Freshwater tardigrade</name>
    <dbReference type="NCBI Taxonomy" id="2072580"/>
    <lineage>
        <taxon>Eukaryota</taxon>
        <taxon>Metazoa</taxon>
        <taxon>Ecdysozoa</taxon>
        <taxon>Tardigrada</taxon>
        <taxon>Eutardigrada</taxon>
        <taxon>Parachela</taxon>
        <taxon>Hypsibioidea</taxon>
        <taxon>Hypsibiidae</taxon>
        <taxon>Hypsibius</taxon>
    </lineage>
</organism>
<dbReference type="EMBL" id="MTYJ01000001">
    <property type="protein sequence ID" value="OQV25872.1"/>
    <property type="molecule type" value="Genomic_DNA"/>
</dbReference>
<evidence type="ECO:0000313" key="1">
    <source>
        <dbReference type="EMBL" id="OQV25872.1"/>
    </source>
</evidence>
<accession>A0A1W0XET0</accession>
<keyword evidence="2" id="KW-1185">Reference proteome</keyword>
<evidence type="ECO:0000313" key="2">
    <source>
        <dbReference type="Proteomes" id="UP000192578"/>
    </source>
</evidence>
<gene>
    <name evidence="1" type="ORF">BV898_00021</name>
</gene>
<dbReference type="AlphaFoldDB" id="A0A1W0XET0"/>
<comment type="caution">
    <text evidence="1">The sequence shown here is derived from an EMBL/GenBank/DDBJ whole genome shotgun (WGS) entry which is preliminary data.</text>
</comment>
<reference evidence="2" key="1">
    <citation type="submission" date="2017-01" db="EMBL/GenBank/DDBJ databases">
        <title>Comparative genomics of anhydrobiosis in the tardigrade Hypsibius dujardini.</title>
        <authorList>
            <person name="Yoshida Y."/>
            <person name="Koutsovoulos G."/>
            <person name="Laetsch D."/>
            <person name="Stevens L."/>
            <person name="Kumar S."/>
            <person name="Horikawa D."/>
            <person name="Ishino K."/>
            <person name="Komine S."/>
            <person name="Tomita M."/>
            <person name="Blaxter M."/>
            <person name="Arakawa K."/>
        </authorList>
    </citation>
    <scope>NUCLEOTIDE SEQUENCE [LARGE SCALE GENOMIC DNA]</scope>
    <source>
        <strain evidence="2">Z151</strain>
    </source>
</reference>
<protein>
    <submittedName>
        <fullName evidence="1">Uncharacterized protein</fullName>
    </submittedName>
</protein>
<sequence length="173" mass="19501">MGRNHGIMEAWKDEEGGRARAFLFKSGTSLSTSSVADEAIANEHPSTGNGGCWLARRRHKPHEARAHSFSLLLRRCARAKSTCDEMMSVLSTLVKKHTSTSSTETHSGFNFYYLRSNCLQGDHHTSKRIKLKSKHSGEEGRWEVTHGTSSVVFIHRCRMKTRRCQCHLSQNSV</sequence>
<proteinExistence type="predicted"/>
<dbReference type="Proteomes" id="UP000192578">
    <property type="component" value="Unassembled WGS sequence"/>
</dbReference>